<dbReference type="EMBL" id="GGEC01062559">
    <property type="protein sequence ID" value="MBX43043.1"/>
    <property type="molecule type" value="Transcribed_RNA"/>
</dbReference>
<accession>A0A2P2NKQ3</accession>
<evidence type="ECO:0000313" key="2">
    <source>
        <dbReference type="EMBL" id="MBX43043.1"/>
    </source>
</evidence>
<organism evidence="2">
    <name type="scientific">Rhizophora mucronata</name>
    <name type="common">Asiatic mangrove</name>
    <dbReference type="NCBI Taxonomy" id="61149"/>
    <lineage>
        <taxon>Eukaryota</taxon>
        <taxon>Viridiplantae</taxon>
        <taxon>Streptophyta</taxon>
        <taxon>Embryophyta</taxon>
        <taxon>Tracheophyta</taxon>
        <taxon>Spermatophyta</taxon>
        <taxon>Magnoliopsida</taxon>
        <taxon>eudicotyledons</taxon>
        <taxon>Gunneridae</taxon>
        <taxon>Pentapetalae</taxon>
        <taxon>rosids</taxon>
        <taxon>fabids</taxon>
        <taxon>Malpighiales</taxon>
        <taxon>Rhizophoraceae</taxon>
        <taxon>Rhizophora</taxon>
    </lineage>
</organism>
<keyword evidence="1" id="KW-1133">Transmembrane helix</keyword>
<protein>
    <submittedName>
        <fullName evidence="2">Uncharacterized protein</fullName>
    </submittedName>
</protein>
<sequence>MILQCDSNFGVKCYTFRHELILFGSVTGLCAYCFESVSDTFVCSMLVLVEEMRSMQEPLGFVSVCSMYVMCIYFAFSISRDLLNR</sequence>
<feature type="transmembrane region" description="Helical" evidence="1">
    <location>
        <begin position="58"/>
        <end position="76"/>
    </location>
</feature>
<keyword evidence="1" id="KW-0472">Membrane</keyword>
<keyword evidence="1" id="KW-0812">Transmembrane</keyword>
<reference evidence="2" key="1">
    <citation type="submission" date="2018-02" db="EMBL/GenBank/DDBJ databases">
        <title>Rhizophora mucronata_Transcriptome.</title>
        <authorList>
            <person name="Meera S.P."/>
            <person name="Sreeshan A."/>
            <person name="Augustine A."/>
        </authorList>
    </citation>
    <scope>NUCLEOTIDE SEQUENCE</scope>
    <source>
        <tissue evidence="2">Leaf</tissue>
    </source>
</reference>
<proteinExistence type="predicted"/>
<evidence type="ECO:0000256" key="1">
    <source>
        <dbReference type="SAM" id="Phobius"/>
    </source>
</evidence>
<feature type="transmembrane region" description="Helical" evidence="1">
    <location>
        <begin position="20"/>
        <end position="38"/>
    </location>
</feature>
<name>A0A2P2NKQ3_RHIMU</name>
<dbReference type="AlphaFoldDB" id="A0A2P2NKQ3"/>